<dbReference type="AlphaFoldDB" id="A0A4R7NR38"/>
<organism evidence="1 2">
    <name type="scientific">Chromohalobacter marismortui</name>
    <dbReference type="NCBI Taxonomy" id="42055"/>
    <lineage>
        <taxon>Bacteria</taxon>
        <taxon>Pseudomonadati</taxon>
        <taxon>Pseudomonadota</taxon>
        <taxon>Gammaproteobacteria</taxon>
        <taxon>Oceanospirillales</taxon>
        <taxon>Halomonadaceae</taxon>
        <taxon>Chromohalobacter</taxon>
    </lineage>
</organism>
<dbReference type="EMBL" id="SOBR01000003">
    <property type="protein sequence ID" value="TDU22860.1"/>
    <property type="molecule type" value="Genomic_DNA"/>
</dbReference>
<dbReference type="Proteomes" id="UP000295380">
    <property type="component" value="Unassembled WGS sequence"/>
</dbReference>
<reference evidence="1 2" key="1">
    <citation type="submission" date="2019-03" db="EMBL/GenBank/DDBJ databases">
        <title>Genomic Encyclopedia of Type Strains, Phase IV (KMG-IV): sequencing the most valuable type-strain genomes for metagenomic binning, comparative biology and taxonomic classification.</title>
        <authorList>
            <person name="Goeker M."/>
        </authorList>
    </citation>
    <scope>NUCLEOTIDE SEQUENCE [LARGE SCALE GENOMIC DNA]</scope>
    <source>
        <strain evidence="1 2">DSM 6770</strain>
    </source>
</reference>
<name>A0A4R7NR38_9GAMM</name>
<evidence type="ECO:0000313" key="2">
    <source>
        <dbReference type="Proteomes" id="UP000295380"/>
    </source>
</evidence>
<evidence type="ECO:0000313" key="1">
    <source>
        <dbReference type="EMBL" id="TDU22860.1"/>
    </source>
</evidence>
<accession>A0A4R7NR38</accession>
<protein>
    <submittedName>
        <fullName evidence="1">Uncharacterized protein</fullName>
    </submittedName>
</protein>
<keyword evidence="2" id="KW-1185">Reference proteome</keyword>
<proteinExistence type="predicted"/>
<comment type="caution">
    <text evidence="1">The sequence shown here is derived from an EMBL/GenBank/DDBJ whole genome shotgun (WGS) entry which is preliminary data.</text>
</comment>
<sequence length="38" mass="4196">MVDAQPVSKKRGSKSRAFLSAVPMMPLESVTWSYDVPV</sequence>
<gene>
    <name evidence="1" type="ORF">C8E00_103222</name>
</gene>